<dbReference type="SUPFAM" id="SSF88697">
    <property type="entry name" value="PUA domain-like"/>
    <property type="match status" value="1"/>
</dbReference>
<dbReference type="InterPro" id="IPR015947">
    <property type="entry name" value="PUA-like_sf"/>
</dbReference>
<dbReference type="AlphaFoldDB" id="A0A5P0ZXR0"/>
<keyword evidence="3" id="KW-1185">Reference proteome</keyword>
<evidence type="ECO:0000313" key="3">
    <source>
        <dbReference type="Proteomes" id="UP000371423"/>
    </source>
</evidence>
<dbReference type="OrthoDB" id="9790388at2"/>
<dbReference type="InterPro" id="IPR016645">
    <property type="entry name" value="UCP016134"/>
</dbReference>
<feature type="domain" description="ASCH" evidence="1">
    <location>
        <begin position="10"/>
        <end position="119"/>
    </location>
</feature>
<dbReference type="InterPro" id="IPR007374">
    <property type="entry name" value="ASCH_domain"/>
</dbReference>
<dbReference type="Pfam" id="PF04266">
    <property type="entry name" value="ASCH"/>
    <property type="match status" value="1"/>
</dbReference>
<protein>
    <submittedName>
        <fullName evidence="2">ASCH domain-containing protein</fullName>
    </submittedName>
</protein>
<gene>
    <name evidence="2" type="ORF">FHL05_07625</name>
</gene>
<evidence type="ECO:0000313" key="2">
    <source>
        <dbReference type="EMBL" id="MQS97757.1"/>
    </source>
</evidence>
<evidence type="ECO:0000259" key="1">
    <source>
        <dbReference type="SMART" id="SM01022"/>
    </source>
</evidence>
<dbReference type="EMBL" id="VDFO01000026">
    <property type="protein sequence ID" value="MQS97757.1"/>
    <property type="molecule type" value="Genomic_DNA"/>
</dbReference>
<name>A0A5P0ZXR0_9LACO</name>
<dbReference type="Gene3D" id="2.30.130.30">
    <property type="entry name" value="Hypothetical protein"/>
    <property type="match status" value="1"/>
</dbReference>
<sequence length="122" mass="14359">MKMETTKMQMHLNHQPFEQIKAGTKKIEIRLNDDKRSQLKMGEKVEFTDLKTNEKIITEVLSLERFQTFKELFKKYSGPIIGSPETESIEELDRENSEIYSRKQEKNFGALAIHLKVISRIQ</sequence>
<dbReference type="Proteomes" id="UP000371423">
    <property type="component" value="Unassembled WGS sequence"/>
</dbReference>
<dbReference type="CDD" id="cd06555">
    <property type="entry name" value="ASCH_PF0470_like"/>
    <property type="match status" value="1"/>
</dbReference>
<comment type="caution">
    <text evidence="2">The sequence shown here is derived from an EMBL/GenBank/DDBJ whole genome shotgun (WGS) entry which is preliminary data.</text>
</comment>
<dbReference type="PIRSF" id="PIRSF016134">
    <property type="entry name" value="UCP016134"/>
    <property type="match status" value="1"/>
</dbReference>
<accession>A0A5P0ZXR0</accession>
<proteinExistence type="predicted"/>
<organism evidence="2 3">
    <name type="scientific">Companilactobacillus halodurans</name>
    <dbReference type="NCBI Taxonomy" id="2584183"/>
    <lineage>
        <taxon>Bacteria</taxon>
        <taxon>Bacillati</taxon>
        <taxon>Bacillota</taxon>
        <taxon>Bacilli</taxon>
        <taxon>Lactobacillales</taxon>
        <taxon>Lactobacillaceae</taxon>
        <taxon>Companilactobacillus</taxon>
    </lineage>
</organism>
<reference evidence="2 3" key="1">
    <citation type="journal article" date="2019" name="Syst. Appl. Microbiol.">
        <title>Polyphasic characterization of two novel Lactobacillus spp. isolated from blown salami packages: Description of Lactobacillus halodurans sp. nov. and Lactobacillus salsicarnum sp. nov.</title>
        <authorList>
            <person name="Schuster J.A."/>
            <person name="Klingl A."/>
            <person name="Vogel R.F."/>
            <person name="Ehrmann M.A."/>
        </authorList>
    </citation>
    <scope>NUCLEOTIDE SEQUENCE [LARGE SCALE GENOMIC DNA]</scope>
    <source>
        <strain evidence="2 3">TMW 1.1920</strain>
    </source>
</reference>
<dbReference type="SMART" id="SM01022">
    <property type="entry name" value="ASCH"/>
    <property type="match status" value="1"/>
</dbReference>